<keyword evidence="6" id="KW-0349">Heme</keyword>
<keyword evidence="9" id="KW-0249">Electron transport</keyword>
<proteinExistence type="inferred from homology"/>
<dbReference type="GO" id="GO:0036397">
    <property type="term" value="F:formate dehydrogenase (quinone) activity"/>
    <property type="evidence" value="ECO:0007669"/>
    <property type="project" value="TreeGrafter"/>
</dbReference>
<dbReference type="KEGG" id="htl:HPTL_1863"/>
<dbReference type="InterPro" id="IPR006471">
    <property type="entry name" value="Formate_DH_gsu"/>
</dbReference>
<dbReference type="InterPro" id="IPR011577">
    <property type="entry name" value="Cyt_b561_bac/Ni-Hgenase"/>
</dbReference>
<dbReference type="FunFam" id="1.20.950.20:FF:000002">
    <property type="entry name" value="Formate dehydrogenase cytochrome b556 subunit"/>
    <property type="match status" value="1"/>
</dbReference>
<sequence length="341" mass="37858">MKGFGERWLIGWKEAGILVFCLLLFTVSAQGAEVGETRGGRIDPNAPAAMVVPQGHNNAAFFDGVRRTLYAPGVTSIQTPEANVLIQSEGNTWRQIRNGPITVWGGWLILAVMVAITLFYLVKGTIKLHEPATGRKLLRFTFYERLVHWIVAVSFVLLALTGLGLLFGKHLIEPVFGTSVNAALLWVAKNVHNYTGPVFGFFLVLMILRWAKDNLLTDQDWLWAKKFGGLLSGEEIPSGRFNFGEKFWFWVGVTVLGLTVTVTGLILDFPLFGQTRQDMQLAHILHASAALLMIAMAFGHIYIGTIGSEGSLDGMKTGYVDEAWAKQHHAVWYQEITGRRQ</sequence>
<comment type="similarity">
    <text evidence="3">Belongs to the formate dehydrogenase gamma subunit family.</text>
</comment>
<dbReference type="PANTHER" id="PTHR30074:SF6">
    <property type="entry name" value="FORMATE DEHYDROGENASE GAMMA SUBUNIT"/>
    <property type="match status" value="1"/>
</dbReference>
<feature type="transmembrane region" description="Helical" evidence="13">
    <location>
        <begin position="284"/>
        <end position="303"/>
    </location>
</feature>
<evidence type="ECO:0000313" key="15">
    <source>
        <dbReference type="EMBL" id="BBD78119.1"/>
    </source>
</evidence>
<dbReference type="GO" id="GO:0005886">
    <property type="term" value="C:plasma membrane"/>
    <property type="evidence" value="ECO:0007669"/>
    <property type="project" value="UniProtKB-SubCell"/>
</dbReference>
<dbReference type="InterPro" id="IPR016174">
    <property type="entry name" value="Di-haem_cyt_TM"/>
</dbReference>
<dbReference type="GO" id="GO:0015944">
    <property type="term" value="P:formate oxidation"/>
    <property type="evidence" value="ECO:0007669"/>
    <property type="project" value="UniProtKB-ARBA"/>
</dbReference>
<evidence type="ECO:0000256" key="13">
    <source>
        <dbReference type="SAM" id="Phobius"/>
    </source>
</evidence>
<dbReference type="GO" id="GO:0009326">
    <property type="term" value="C:formate dehydrogenase complex"/>
    <property type="evidence" value="ECO:0007669"/>
    <property type="project" value="InterPro"/>
</dbReference>
<dbReference type="GO" id="GO:0008863">
    <property type="term" value="F:formate dehydrogenase (NAD+) activity"/>
    <property type="evidence" value="ECO:0007669"/>
    <property type="project" value="InterPro"/>
</dbReference>
<dbReference type="GO" id="GO:0009061">
    <property type="term" value="P:anaerobic respiration"/>
    <property type="evidence" value="ECO:0007669"/>
    <property type="project" value="TreeGrafter"/>
</dbReference>
<evidence type="ECO:0000256" key="12">
    <source>
        <dbReference type="ARBA" id="ARBA00023136"/>
    </source>
</evidence>
<feature type="transmembrane region" description="Helical" evidence="13">
    <location>
        <begin position="101"/>
        <end position="122"/>
    </location>
</feature>
<keyword evidence="5" id="KW-1003">Cell membrane</keyword>
<evidence type="ECO:0000256" key="3">
    <source>
        <dbReference type="ARBA" id="ARBA00010747"/>
    </source>
</evidence>
<evidence type="ECO:0000256" key="1">
    <source>
        <dbReference type="ARBA" id="ARBA00001971"/>
    </source>
</evidence>
<evidence type="ECO:0000256" key="2">
    <source>
        <dbReference type="ARBA" id="ARBA00004651"/>
    </source>
</evidence>
<dbReference type="PANTHER" id="PTHR30074">
    <property type="entry name" value="FORMATE DEHYDROGENASE, NITRATE-INDUCIBLE, CYTOCHROME B556 FDN SUBUNIT"/>
    <property type="match status" value="1"/>
</dbReference>
<evidence type="ECO:0000313" key="16">
    <source>
        <dbReference type="Proteomes" id="UP000262004"/>
    </source>
</evidence>
<protein>
    <submittedName>
        <fullName evidence="15">Formate dehydrogenase subunit gamma</fullName>
    </submittedName>
</protein>
<organism evidence="15 16">
    <name type="scientific">Hydrogenophilus thermoluteolus</name>
    <name type="common">Pseudomonas hydrogenothermophila</name>
    <dbReference type="NCBI Taxonomy" id="297"/>
    <lineage>
        <taxon>Bacteria</taxon>
        <taxon>Pseudomonadati</taxon>
        <taxon>Pseudomonadota</taxon>
        <taxon>Hydrogenophilia</taxon>
        <taxon>Hydrogenophilales</taxon>
        <taxon>Hydrogenophilaceae</taxon>
        <taxon>Hydrogenophilus</taxon>
    </lineage>
</organism>
<dbReference type="GO" id="GO:0046872">
    <property type="term" value="F:metal ion binding"/>
    <property type="evidence" value="ECO:0007669"/>
    <property type="project" value="UniProtKB-KW"/>
</dbReference>
<evidence type="ECO:0000256" key="6">
    <source>
        <dbReference type="ARBA" id="ARBA00022617"/>
    </source>
</evidence>
<keyword evidence="8" id="KW-0479">Metal-binding</keyword>
<comment type="cofactor">
    <cofactor evidence="1">
        <name>heme</name>
        <dbReference type="ChEBI" id="CHEBI:30413"/>
    </cofactor>
</comment>
<feature type="transmembrane region" description="Helical" evidence="13">
    <location>
        <begin position="142"/>
        <end position="165"/>
    </location>
</feature>
<evidence type="ECO:0000256" key="4">
    <source>
        <dbReference type="ARBA" id="ARBA00022448"/>
    </source>
</evidence>
<keyword evidence="12 13" id="KW-0472">Membrane</keyword>
<keyword evidence="16" id="KW-1185">Reference proteome</keyword>
<reference evidence="15 16" key="1">
    <citation type="submission" date="2018-04" db="EMBL/GenBank/DDBJ databases">
        <title>Complete genome sequence of Hydrogenophilus thermoluteolus TH-1.</title>
        <authorList>
            <person name="Arai H."/>
        </authorList>
    </citation>
    <scope>NUCLEOTIDE SEQUENCE [LARGE SCALE GENOMIC DNA]</scope>
    <source>
        <strain evidence="15 16">TH-1</strain>
    </source>
</reference>
<keyword evidence="4" id="KW-0813">Transport</keyword>
<feature type="domain" description="Cytochrome b561 bacterial/Ni-hydrogenase" evidence="14">
    <location>
        <begin position="139"/>
        <end position="318"/>
    </location>
</feature>
<keyword evidence="10 13" id="KW-1133">Transmembrane helix</keyword>
<evidence type="ECO:0000256" key="11">
    <source>
        <dbReference type="ARBA" id="ARBA00023004"/>
    </source>
</evidence>
<dbReference type="InterPro" id="IPR051817">
    <property type="entry name" value="FDH_cytochrome_b556_subunit"/>
</dbReference>
<dbReference type="EMBL" id="AP018558">
    <property type="protein sequence ID" value="BBD78119.1"/>
    <property type="molecule type" value="Genomic_DNA"/>
</dbReference>
<dbReference type="GO" id="GO:0009055">
    <property type="term" value="F:electron transfer activity"/>
    <property type="evidence" value="ECO:0007669"/>
    <property type="project" value="InterPro"/>
</dbReference>
<dbReference type="SUPFAM" id="SSF81342">
    <property type="entry name" value="Transmembrane di-heme cytochromes"/>
    <property type="match status" value="1"/>
</dbReference>
<dbReference type="AlphaFoldDB" id="A0A2Z6E0K4"/>
<evidence type="ECO:0000256" key="7">
    <source>
        <dbReference type="ARBA" id="ARBA00022692"/>
    </source>
</evidence>
<name>A0A2Z6E0K4_HYDTE</name>
<dbReference type="Proteomes" id="UP000262004">
    <property type="component" value="Chromosome"/>
</dbReference>
<evidence type="ECO:0000259" key="14">
    <source>
        <dbReference type="Pfam" id="PF01292"/>
    </source>
</evidence>
<dbReference type="Gene3D" id="1.20.950.20">
    <property type="entry name" value="Transmembrane di-heme cytochromes, Chain C"/>
    <property type="match status" value="1"/>
</dbReference>
<keyword evidence="11" id="KW-0408">Iron</keyword>
<dbReference type="NCBIfam" id="TIGR01583">
    <property type="entry name" value="formate-DH-gamm"/>
    <property type="match status" value="1"/>
</dbReference>
<evidence type="ECO:0000256" key="5">
    <source>
        <dbReference type="ARBA" id="ARBA00022475"/>
    </source>
</evidence>
<comment type="subcellular location">
    <subcellularLocation>
        <location evidence="2">Cell membrane</location>
        <topology evidence="2">Multi-pass membrane protein</topology>
    </subcellularLocation>
</comment>
<evidence type="ECO:0000256" key="9">
    <source>
        <dbReference type="ARBA" id="ARBA00022982"/>
    </source>
</evidence>
<accession>A0A2Z6E0K4</accession>
<evidence type="ECO:0000256" key="8">
    <source>
        <dbReference type="ARBA" id="ARBA00022723"/>
    </source>
</evidence>
<feature type="transmembrane region" description="Helical" evidence="13">
    <location>
        <begin position="247"/>
        <end position="272"/>
    </location>
</feature>
<dbReference type="GO" id="GO:0022904">
    <property type="term" value="P:respiratory electron transport chain"/>
    <property type="evidence" value="ECO:0007669"/>
    <property type="project" value="InterPro"/>
</dbReference>
<evidence type="ECO:0000256" key="10">
    <source>
        <dbReference type="ARBA" id="ARBA00022989"/>
    </source>
</evidence>
<gene>
    <name evidence="15" type="ORF">HPTL_1863</name>
</gene>
<feature type="transmembrane region" description="Helical" evidence="13">
    <location>
        <begin position="194"/>
        <end position="211"/>
    </location>
</feature>
<dbReference type="Pfam" id="PF01292">
    <property type="entry name" value="Ni_hydr_CYTB"/>
    <property type="match status" value="1"/>
</dbReference>
<keyword evidence="7 13" id="KW-0812">Transmembrane</keyword>